<reference evidence="13" key="1">
    <citation type="journal article" date="2013" name="Genome Announc.">
        <title>Complete Chromosome Sequence of Carnobacterium maltaromaticum LMA 28.</title>
        <authorList>
            <person name="Cailliez-Grimal C."/>
            <person name="Chaillou S."/>
            <person name="Anba-Mondoloni J."/>
            <person name="Loux V."/>
            <person name="Afzal M.I."/>
            <person name="Rahman A."/>
            <person name="Kergourlay G."/>
            <person name="Champomier-Verges M.C."/>
            <person name="Zagorec M."/>
            <person name="Dalgaard P."/>
            <person name="Leisner J.J."/>
            <person name="Prevost H."/>
            <person name="Revol-Junelles A.M."/>
            <person name="Borges F."/>
        </authorList>
    </citation>
    <scope>NUCLEOTIDE SEQUENCE</scope>
    <source>
        <strain evidence="13">LMA28</strain>
    </source>
</reference>
<dbReference type="InterPro" id="IPR001362">
    <property type="entry name" value="Glyco_hydro_32"/>
</dbReference>
<organism evidence="12 13">
    <name type="scientific">Carnobacterium maltaromaticum LMA28</name>
    <dbReference type="NCBI Taxonomy" id="1234679"/>
    <lineage>
        <taxon>Bacteria</taxon>
        <taxon>Bacillati</taxon>
        <taxon>Bacillota</taxon>
        <taxon>Bacilli</taxon>
        <taxon>Lactobacillales</taxon>
        <taxon>Carnobacteriaceae</taxon>
        <taxon>Carnobacterium</taxon>
    </lineage>
</organism>
<dbReference type="Gene3D" id="2.60.120.560">
    <property type="entry name" value="Exo-inulinase, domain 1"/>
    <property type="match status" value="1"/>
</dbReference>
<protein>
    <recommendedName>
        <fullName evidence="4 8">Sucrose-6-phosphate hydrolase</fullName>
        <ecNumber evidence="3 8">3.2.1.26</ecNumber>
    </recommendedName>
    <alternativeName>
        <fullName evidence="7 9">Invertase</fullName>
    </alternativeName>
</protein>
<dbReference type="Pfam" id="PF00251">
    <property type="entry name" value="Glyco_hydro_32N"/>
    <property type="match status" value="1"/>
</dbReference>
<dbReference type="OrthoDB" id="9759709at2"/>
<dbReference type="Pfam" id="PF08244">
    <property type="entry name" value="Glyco_hydro_32C"/>
    <property type="match status" value="1"/>
</dbReference>
<dbReference type="SUPFAM" id="SSF49899">
    <property type="entry name" value="Concanavalin A-like lectins/glucanases"/>
    <property type="match status" value="1"/>
</dbReference>
<dbReference type="RefSeq" id="WP_015077870.1">
    <property type="nucleotide sequence ID" value="NC_019425.2"/>
</dbReference>
<dbReference type="InterPro" id="IPR006232">
    <property type="entry name" value="Suc6P_hydrolase"/>
</dbReference>
<evidence type="ECO:0000256" key="9">
    <source>
        <dbReference type="RuleBase" id="RU365015"/>
    </source>
</evidence>
<dbReference type="CDD" id="cd08996">
    <property type="entry name" value="GH32_FFase"/>
    <property type="match status" value="1"/>
</dbReference>
<dbReference type="PANTHER" id="PTHR43101">
    <property type="entry name" value="BETA-FRUCTOSIDASE"/>
    <property type="match status" value="1"/>
</dbReference>
<comment type="pathway">
    <text evidence="1 9">Glycan biosynthesis; sucrose metabolism.</text>
</comment>
<accession>K8E7R3</accession>
<dbReference type="UniPathway" id="UPA00238"/>
<dbReference type="SUPFAM" id="SSF75005">
    <property type="entry name" value="Arabinanase/levansucrase/invertase"/>
    <property type="match status" value="1"/>
</dbReference>
<feature type="domain" description="Glycosyl hydrolase family 32 N-terminal" evidence="10">
    <location>
        <begin position="23"/>
        <end position="322"/>
    </location>
</feature>
<feature type="domain" description="Glycosyl hydrolase family 32 C-terminal" evidence="11">
    <location>
        <begin position="355"/>
        <end position="448"/>
    </location>
</feature>
<dbReference type="EC" id="3.2.1.26" evidence="3 8"/>
<dbReference type="AlphaFoldDB" id="K8E7R3"/>
<dbReference type="GO" id="GO:0004564">
    <property type="term" value="F:beta-fructofuranosidase activity"/>
    <property type="evidence" value="ECO:0007669"/>
    <property type="project" value="UniProtKB-EC"/>
</dbReference>
<evidence type="ECO:0000256" key="1">
    <source>
        <dbReference type="ARBA" id="ARBA00004914"/>
    </source>
</evidence>
<dbReference type="InterPro" id="IPR023296">
    <property type="entry name" value="Glyco_hydro_beta-prop_sf"/>
</dbReference>
<dbReference type="Gene3D" id="2.115.10.20">
    <property type="entry name" value="Glycosyl hydrolase domain, family 43"/>
    <property type="match status" value="1"/>
</dbReference>
<evidence type="ECO:0000256" key="4">
    <source>
        <dbReference type="ARBA" id="ARBA00019623"/>
    </source>
</evidence>
<evidence type="ECO:0000256" key="5">
    <source>
        <dbReference type="ARBA" id="ARBA00022801"/>
    </source>
</evidence>
<dbReference type="HOGENOM" id="CLU_001528_7_0_9"/>
<dbReference type="InterPro" id="IPR051214">
    <property type="entry name" value="GH32_Enzymes"/>
</dbReference>
<dbReference type="STRING" id="1234679.BN424_3568"/>
<evidence type="ECO:0000256" key="8">
    <source>
        <dbReference type="RuleBase" id="RU362110"/>
    </source>
</evidence>
<evidence type="ECO:0000256" key="6">
    <source>
        <dbReference type="ARBA" id="ARBA00023295"/>
    </source>
</evidence>
<keyword evidence="9" id="KW-0963">Cytoplasm</keyword>
<comment type="function">
    <text evidence="9">Enables the bacterium to metabolize sucrose as a sole carbon source.</text>
</comment>
<keyword evidence="5 8" id="KW-0378">Hydrolase</keyword>
<dbReference type="Proteomes" id="UP000000212">
    <property type="component" value="Chromosome"/>
</dbReference>
<comment type="catalytic activity">
    <reaction evidence="8">
        <text>Hydrolysis of terminal non-reducing beta-D-fructofuranoside residues in beta-D-fructofuranosides.</text>
        <dbReference type="EC" id="3.2.1.26"/>
    </reaction>
</comment>
<keyword evidence="13" id="KW-1185">Reference proteome</keyword>
<evidence type="ECO:0000256" key="2">
    <source>
        <dbReference type="ARBA" id="ARBA00009902"/>
    </source>
</evidence>
<dbReference type="InterPro" id="IPR013148">
    <property type="entry name" value="Glyco_hydro_32_N"/>
</dbReference>
<dbReference type="EMBL" id="HE999757">
    <property type="protein sequence ID" value="CCO12974.2"/>
    <property type="molecule type" value="Genomic_DNA"/>
</dbReference>
<dbReference type="InterPro" id="IPR013189">
    <property type="entry name" value="Glyco_hydro_32_C"/>
</dbReference>
<dbReference type="PANTHER" id="PTHR43101:SF1">
    <property type="entry name" value="BETA-FRUCTOSIDASE"/>
    <property type="match status" value="1"/>
</dbReference>
<dbReference type="GO" id="GO:0005737">
    <property type="term" value="C:cytoplasm"/>
    <property type="evidence" value="ECO:0007669"/>
    <property type="project" value="UniProtKB-SubCell"/>
</dbReference>
<keyword evidence="9" id="KW-0119">Carbohydrate metabolism</keyword>
<keyword evidence="6 8" id="KW-0326">Glycosidase</keyword>
<evidence type="ECO:0000256" key="3">
    <source>
        <dbReference type="ARBA" id="ARBA00012758"/>
    </source>
</evidence>
<sequence>MTVDKWISENKELVNTMYKPLHHFSAPIGWINDPNGFVYYKGEYHLFYQFHPYSAKWGPMHWGHAKSKDLLNWEHLPVALEPNQPYDEGGCFSGTALVQEDQLILMYTGVSEEDGKSRQIQCIAVSTDGITFEKSPHNPVIDERHVKNTTDFRDPKIFRKNEKYYSLVASTKDGIGNVLLFESDDLVSWVFKSTFLTAEPHQGKIWECPDLFELDGKDVLIVSPIAFTSEGARYTNVNSSVYFVGKVDWDTYKFIPESYEEIDSGLDFYAPQTLKDDRNRRILIAWQQMWGRNIPTDDLGHHWAGSMIIPRELRLVDGKLIQTIVSEYNEALTLASSQNVDRLYRGQLEPFVQLETTEPFSIEIGADEDYLQFDYDGESLMIDRTNLQQSIQGEEEQSDKRSKCYSSENLIVKIYVDKACCEIIVNDEVTFSTTFYLESVDAEIKVKGKDLKIDVYNKKI</sequence>
<dbReference type="NCBIfam" id="TIGR01322">
    <property type="entry name" value="scrB_fam"/>
    <property type="match status" value="1"/>
</dbReference>
<dbReference type="SMART" id="SM00640">
    <property type="entry name" value="Glyco_32"/>
    <property type="match status" value="1"/>
</dbReference>
<evidence type="ECO:0000256" key="7">
    <source>
        <dbReference type="ARBA" id="ARBA00033367"/>
    </source>
</evidence>
<comment type="subcellular location">
    <subcellularLocation>
        <location evidence="9">Cytoplasm</location>
    </subcellularLocation>
</comment>
<dbReference type="GO" id="GO:0005985">
    <property type="term" value="P:sucrose metabolic process"/>
    <property type="evidence" value="ECO:0007669"/>
    <property type="project" value="UniProtKB-UniPathway"/>
</dbReference>
<evidence type="ECO:0000313" key="12">
    <source>
        <dbReference type="EMBL" id="CCO12974.2"/>
    </source>
</evidence>
<comment type="similarity">
    <text evidence="2 8">Belongs to the glycosyl hydrolase 32 family.</text>
</comment>
<evidence type="ECO:0000259" key="10">
    <source>
        <dbReference type="Pfam" id="PF00251"/>
    </source>
</evidence>
<evidence type="ECO:0000313" key="13">
    <source>
        <dbReference type="Proteomes" id="UP000000212"/>
    </source>
</evidence>
<dbReference type="InterPro" id="IPR013320">
    <property type="entry name" value="ConA-like_dom_sf"/>
</dbReference>
<evidence type="ECO:0000259" key="11">
    <source>
        <dbReference type="Pfam" id="PF08244"/>
    </source>
</evidence>
<proteinExistence type="inferred from homology"/>
<dbReference type="KEGG" id="cml:BN424_3568"/>
<gene>
    <name evidence="12" type="primary">scrB2</name>
    <name evidence="12" type="ORF">BN424_3568</name>
</gene>
<name>K8E7R3_CARML</name>
<dbReference type="eggNOG" id="COG1621">
    <property type="taxonomic scope" value="Bacteria"/>
</dbReference>